<feature type="domain" description="CobQ/CobB/MinD/ParA nucleotide binding" evidence="1">
    <location>
        <begin position="5"/>
        <end position="240"/>
    </location>
</feature>
<dbReference type="GO" id="GO:0009898">
    <property type="term" value="C:cytoplasmic side of plasma membrane"/>
    <property type="evidence" value="ECO:0007669"/>
    <property type="project" value="TreeGrafter"/>
</dbReference>
<evidence type="ECO:0000313" key="3">
    <source>
        <dbReference type="Proteomes" id="UP000054976"/>
    </source>
</evidence>
<dbReference type="InterPro" id="IPR027417">
    <property type="entry name" value="P-loop_NTPase"/>
</dbReference>
<dbReference type="SUPFAM" id="SSF52540">
    <property type="entry name" value="P-loop containing nucleoside triphosphate hydrolases"/>
    <property type="match status" value="1"/>
</dbReference>
<dbReference type="RefSeq" id="WP_059175862.1">
    <property type="nucleotide sequence ID" value="NZ_BCNO01000001.1"/>
</dbReference>
<dbReference type="GO" id="GO:0005524">
    <property type="term" value="F:ATP binding"/>
    <property type="evidence" value="ECO:0007669"/>
    <property type="project" value="TreeGrafter"/>
</dbReference>
<evidence type="ECO:0000259" key="1">
    <source>
        <dbReference type="Pfam" id="PF01656"/>
    </source>
</evidence>
<dbReference type="PANTHER" id="PTHR43384:SF3">
    <property type="entry name" value="AAA+ ATPASE DOMAIN-CONTAINING PROTEIN"/>
    <property type="match status" value="1"/>
</dbReference>
<dbReference type="InterPro" id="IPR050625">
    <property type="entry name" value="ParA/MinD_ATPase"/>
</dbReference>
<dbReference type="InterPro" id="IPR014433">
    <property type="entry name" value="CooC"/>
</dbReference>
<name>A0A0U9HQF8_9BACT</name>
<dbReference type="PIRSF" id="PIRSF005647">
    <property type="entry name" value="CooC"/>
    <property type="match status" value="1"/>
</dbReference>
<proteinExistence type="predicted"/>
<protein>
    <submittedName>
        <fullName evidence="2">CO dehydrogenase maturation factor</fullName>
    </submittedName>
</protein>
<gene>
    <name evidence="2" type="ORF">TAGGR_1582</name>
</gene>
<dbReference type="AlphaFoldDB" id="A0A0U9HQF8"/>
<reference evidence="3" key="1">
    <citation type="submission" date="2016-01" db="EMBL/GenBank/DDBJ databases">
        <title>Draft genome sequence of Thermodesulfovibrio aggregans strain TGE-P1.</title>
        <authorList>
            <person name="Sekiguchi Y."/>
            <person name="Ohashi A."/>
            <person name="Matsuura N."/>
            <person name="Tourlousse M.D."/>
        </authorList>
    </citation>
    <scope>NUCLEOTIDE SEQUENCE [LARGE SCALE GENOMIC DNA]</scope>
    <source>
        <strain evidence="3">TGE-P1</strain>
    </source>
</reference>
<dbReference type="Proteomes" id="UP000054976">
    <property type="component" value="Unassembled WGS sequence"/>
</dbReference>
<dbReference type="Pfam" id="PF01656">
    <property type="entry name" value="CbiA"/>
    <property type="match status" value="1"/>
</dbReference>
<sequence>MKKVAVCGKGGVGKSFIVYALAKAFSKRGKRVLVVDSDESNQTLYKLFGFKEPPAAFMDFLGGKKTVQQSLIKRFQSGEKEPKMSVIEKDTFSIDDIPDEFIKKDGNIALVSIGKIKEPMEGCACPMGVVSREFLEKIELRDNELIIVDTEAGVEHFGRGIEKGIDTVIAVAEPYLDSVEVAEKALSLSQKMGKNIYFILNKVPAEIETKIRENVQKRGLPISGLIHFSPAVYSLSIDGKIPENSEAFKEIEQFLESIYAGV</sequence>
<dbReference type="PANTHER" id="PTHR43384">
    <property type="entry name" value="SEPTUM SITE-DETERMINING PROTEIN MIND HOMOLOG, CHLOROPLASTIC-RELATED"/>
    <property type="match status" value="1"/>
</dbReference>
<dbReference type="OrthoDB" id="7346657at2"/>
<dbReference type="STRING" id="86166.TAGGR_1582"/>
<accession>A0A0U9HQF8</accession>
<dbReference type="GO" id="GO:0051782">
    <property type="term" value="P:negative regulation of cell division"/>
    <property type="evidence" value="ECO:0007669"/>
    <property type="project" value="TreeGrafter"/>
</dbReference>
<organism evidence="2 3">
    <name type="scientific">Thermodesulfovibrio aggregans</name>
    <dbReference type="NCBI Taxonomy" id="86166"/>
    <lineage>
        <taxon>Bacteria</taxon>
        <taxon>Pseudomonadati</taxon>
        <taxon>Nitrospirota</taxon>
        <taxon>Thermodesulfovibrionia</taxon>
        <taxon>Thermodesulfovibrionales</taxon>
        <taxon>Thermodesulfovibrionaceae</taxon>
        <taxon>Thermodesulfovibrio</taxon>
    </lineage>
</organism>
<comment type="caution">
    <text evidence="2">The sequence shown here is derived from an EMBL/GenBank/DDBJ whole genome shotgun (WGS) entry which is preliminary data.</text>
</comment>
<dbReference type="Gene3D" id="3.40.50.300">
    <property type="entry name" value="P-loop containing nucleotide triphosphate hydrolases"/>
    <property type="match status" value="1"/>
</dbReference>
<dbReference type="GO" id="GO:0005829">
    <property type="term" value="C:cytosol"/>
    <property type="evidence" value="ECO:0007669"/>
    <property type="project" value="TreeGrafter"/>
</dbReference>
<dbReference type="EMBL" id="BCNO01000001">
    <property type="protein sequence ID" value="GAQ94402.1"/>
    <property type="molecule type" value="Genomic_DNA"/>
</dbReference>
<keyword evidence="3" id="KW-1185">Reference proteome</keyword>
<dbReference type="GO" id="GO:0016887">
    <property type="term" value="F:ATP hydrolysis activity"/>
    <property type="evidence" value="ECO:0007669"/>
    <property type="project" value="TreeGrafter"/>
</dbReference>
<dbReference type="InterPro" id="IPR002586">
    <property type="entry name" value="CobQ/CobB/MinD/ParA_Nub-bd_dom"/>
</dbReference>
<evidence type="ECO:0000313" key="2">
    <source>
        <dbReference type="EMBL" id="GAQ94402.1"/>
    </source>
</evidence>